<dbReference type="EMBL" id="KN833030">
    <property type="protein sequence ID" value="KIM76870.1"/>
    <property type="molecule type" value="Genomic_DNA"/>
</dbReference>
<sequence length="111" mass="12756">MYDRGHQQDLKNREWQVEQLESDKTIVEHMFTFSKKLSKELQKNAAYTRSLEKSKARLAGEAEGLTRETERERMELRAKEEAAKAQEKAANEMADIMKGTTGQRGSRIGIP</sequence>
<organism evidence="2 3">
    <name type="scientific">Piloderma croceum (strain F 1598)</name>
    <dbReference type="NCBI Taxonomy" id="765440"/>
    <lineage>
        <taxon>Eukaryota</taxon>
        <taxon>Fungi</taxon>
        <taxon>Dikarya</taxon>
        <taxon>Basidiomycota</taxon>
        <taxon>Agaricomycotina</taxon>
        <taxon>Agaricomycetes</taxon>
        <taxon>Agaricomycetidae</taxon>
        <taxon>Atheliales</taxon>
        <taxon>Atheliaceae</taxon>
        <taxon>Piloderma</taxon>
    </lineage>
</organism>
<dbReference type="HOGENOM" id="CLU_2159369_0_0_1"/>
<dbReference type="Proteomes" id="UP000054166">
    <property type="component" value="Unassembled WGS sequence"/>
</dbReference>
<dbReference type="InParanoid" id="A0A0C3EWG5"/>
<proteinExistence type="predicted"/>
<gene>
    <name evidence="2" type="ORF">PILCRDRAFT_91365</name>
</gene>
<evidence type="ECO:0000256" key="1">
    <source>
        <dbReference type="SAM" id="MobiDB-lite"/>
    </source>
</evidence>
<dbReference type="OrthoDB" id="6108017at2759"/>
<protein>
    <submittedName>
        <fullName evidence="2">Uncharacterized protein</fullName>
    </submittedName>
</protein>
<reference evidence="3" key="2">
    <citation type="submission" date="2015-01" db="EMBL/GenBank/DDBJ databases">
        <title>Evolutionary Origins and Diversification of the Mycorrhizal Mutualists.</title>
        <authorList>
            <consortium name="DOE Joint Genome Institute"/>
            <consortium name="Mycorrhizal Genomics Consortium"/>
            <person name="Kohler A."/>
            <person name="Kuo A."/>
            <person name="Nagy L.G."/>
            <person name="Floudas D."/>
            <person name="Copeland A."/>
            <person name="Barry K.W."/>
            <person name="Cichocki N."/>
            <person name="Veneault-Fourrey C."/>
            <person name="LaButti K."/>
            <person name="Lindquist E.A."/>
            <person name="Lipzen A."/>
            <person name="Lundell T."/>
            <person name="Morin E."/>
            <person name="Murat C."/>
            <person name="Riley R."/>
            <person name="Ohm R."/>
            <person name="Sun H."/>
            <person name="Tunlid A."/>
            <person name="Henrissat B."/>
            <person name="Grigoriev I.V."/>
            <person name="Hibbett D.S."/>
            <person name="Martin F."/>
        </authorList>
    </citation>
    <scope>NUCLEOTIDE SEQUENCE [LARGE SCALE GENOMIC DNA]</scope>
    <source>
        <strain evidence="3">F 1598</strain>
    </source>
</reference>
<evidence type="ECO:0000313" key="3">
    <source>
        <dbReference type="Proteomes" id="UP000054166"/>
    </source>
</evidence>
<dbReference type="AlphaFoldDB" id="A0A0C3EWG5"/>
<accession>A0A0C3EWG5</accession>
<keyword evidence="3" id="KW-1185">Reference proteome</keyword>
<name>A0A0C3EWG5_PILCF</name>
<evidence type="ECO:0000313" key="2">
    <source>
        <dbReference type="EMBL" id="KIM76870.1"/>
    </source>
</evidence>
<feature type="region of interest" description="Disordered" evidence="1">
    <location>
        <begin position="80"/>
        <end position="111"/>
    </location>
</feature>
<reference evidence="2 3" key="1">
    <citation type="submission" date="2014-04" db="EMBL/GenBank/DDBJ databases">
        <authorList>
            <consortium name="DOE Joint Genome Institute"/>
            <person name="Kuo A."/>
            <person name="Tarkka M."/>
            <person name="Buscot F."/>
            <person name="Kohler A."/>
            <person name="Nagy L.G."/>
            <person name="Floudas D."/>
            <person name="Copeland A."/>
            <person name="Barry K.W."/>
            <person name="Cichocki N."/>
            <person name="Veneault-Fourrey C."/>
            <person name="LaButti K."/>
            <person name="Lindquist E.A."/>
            <person name="Lipzen A."/>
            <person name="Lundell T."/>
            <person name="Morin E."/>
            <person name="Murat C."/>
            <person name="Sun H."/>
            <person name="Tunlid A."/>
            <person name="Henrissat B."/>
            <person name="Grigoriev I.V."/>
            <person name="Hibbett D.S."/>
            <person name="Martin F."/>
            <person name="Nordberg H.P."/>
            <person name="Cantor M.N."/>
            <person name="Hua S.X."/>
        </authorList>
    </citation>
    <scope>NUCLEOTIDE SEQUENCE [LARGE SCALE GENOMIC DNA]</scope>
    <source>
        <strain evidence="2 3">F 1598</strain>
    </source>
</reference>
<feature type="compositionally biased region" description="Basic and acidic residues" evidence="1">
    <location>
        <begin position="80"/>
        <end position="90"/>
    </location>
</feature>